<dbReference type="AlphaFoldDB" id="A0A0E0LZ02"/>
<dbReference type="Gene3D" id="3.30.710.10">
    <property type="entry name" value="Potassium Channel Kv1.1, Chain A"/>
    <property type="match status" value="1"/>
</dbReference>
<dbReference type="InterPro" id="IPR016073">
    <property type="entry name" value="Skp1_comp_POZ"/>
</dbReference>
<keyword evidence="5" id="KW-0539">Nucleus</keyword>
<accession>A0A0E0LZ02</accession>
<name>A0A0E0LZ02_ORYPU</name>
<dbReference type="Pfam" id="PF01466">
    <property type="entry name" value="Skp1"/>
    <property type="match status" value="1"/>
</dbReference>
<dbReference type="InterPro" id="IPR016897">
    <property type="entry name" value="SKP1"/>
</dbReference>
<comment type="subcellular location">
    <subcellularLocation>
        <location evidence="1">Nucleus</location>
    </subcellularLocation>
</comment>
<dbReference type="GO" id="GO:0005634">
    <property type="term" value="C:nucleus"/>
    <property type="evidence" value="ECO:0007669"/>
    <property type="project" value="UniProtKB-SubCell"/>
</dbReference>
<dbReference type="eggNOG" id="KOG1724">
    <property type="taxonomic scope" value="Eukaryota"/>
</dbReference>
<feature type="domain" description="SKP1 component POZ" evidence="9">
    <location>
        <begin position="7"/>
        <end position="66"/>
    </location>
</feature>
<dbReference type="UniPathway" id="UPA00143"/>
<dbReference type="InterPro" id="IPR011333">
    <property type="entry name" value="SKP1/BTB/POZ_sf"/>
</dbReference>
<dbReference type="PANTHER" id="PTHR11165">
    <property type="entry name" value="SKP1"/>
    <property type="match status" value="1"/>
</dbReference>
<proteinExistence type="inferred from homology"/>
<feature type="domain" description="SKP1 component dimerisation" evidence="8">
    <location>
        <begin position="106"/>
        <end position="151"/>
    </location>
</feature>
<keyword evidence="11" id="KW-1185">Reference proteome</keyword>
<comment type="similarity">
    <text evidence="3 7">Belongs to the SKP1 family.</text>
</comment>
<comment type="subunit">
    <text evidence="7">Part of a SCF (SKP1-cullin-F-box) protein ligase complex.</text>
</comment>
<dbReference type="InterPro" id="IPR016072">
    <property type="entry name" value="Skp1_comp_dimer"/>
</dbReference>
<dbReference type="GO" id="GO:0006511">
    <property type="term" value="P:ubiquitin-dependent protein catabolic process"/>
    <property type="evidence" value="ECO:0007669"/>
    <property type="project" value="InterPro"/>
</dbReference>
<dbReference type="EnsemblPlants" id="OPUNC09G02540.1">
    <property type="protein sequence ID" value="OPUNC09G02540.1"/>
    <property type="gene ID" value="OPUNC09G02540"/>
</dbReference>
<dbReference type="InterPro" id="IPR001232">
    <property type="entry name" value="SKP1-like"/>
</dbReference>
<dbReference type="OMA" id="RILESWM"/>
<keyword evidence="4 7" id="KW-0833">Ubl conjugation pathway</keyword>
<organism evidence="10">
    <name type="scientific">Oryza punctata</name>
    <name type="common">Red rice</name>
    <dbReference type="NCBI Taxonomy" id="4537"/>
    <lineage>
        <taxon>Eukaryota</taxon>
        <taxon>Viridiplantae</taxon>
        <taxon>Streptophyta</taxon>
        <taxon>Embryophyta</taxon>
        <taxon>Tracheophyta</taxon>
        <taxon>Spermatophyta</taxon>
        <taxon>Magnoliopsida</taxon>
        <taxon>Liliopsida</taxon>
        <taxon>Poales</taxon>
        <taxon>Poaceae</taxon>
        <taxon>BOP clade</taxon>
        <taxon>Oryzoideae</taxon>
        <taxon>Oryzeae</taxon>
        <taxon>Oryzinae</taxon>
        <taxon>Oryza</taxon>
    </lineage>
</organism>
<dbReference type="GO" id="GO:0009867">
    <property type="term" value="P:jasmonic acid mediated signaling pathway"/>
    <property type="evidence" value="ECO:0007669"/>
    <property type="project" value="UniProtKB-ARBA"/>
</dbReference>
<dbReference type="SMART" id="SM00512">
    <property type="entry name" value="Skp1"/>
    <property type="match status" value="1"/>
</dbReference>
<comment type="function">
    <text evidence="6 7">Involved in ubiquitination and subsequent proteasomal degradation of target proteins. Together with CUL1, RBX1 and a F-box protein, it forms a SCF E3 ubiquitin ligase complex. The functional specificity of this complex depends on the type of F-box protein. In the SCF complex, it serves as an adapter that links the F-box protein to CUL1.</text>
</comment>
<dbReference type="STRING" id="4537.A0A0E0LZ02"/>
<dbReference type="GO" id="GO:0016567">
    <property type="term" value="P:protein ubiquitination"/>
    <property type="evidence" value="ECO:0007669"/>
    <property type="project" value="UniProtKB-UniRule"/>
</dbReference>
<dbReference type="FunFam" id="3.30.710.10:FF:000170">
    <property type="entry name" value="SKP1-like protein 5"/>
    <property type="match status" value="1"/>
</dbReference>
<dbReference type="SUPFAM" id="SSF81382">
    <property type="entry name" value="Skp1 dimerisation domain-like"/>
    <property type="match status" value="1"/>
</dbReference>
<evidence type="ECO:0000313" key="11">
    <source>
        <dbReference type="Proteomes" id="UP000026962"/>
    </source>
</evidence>
<dbReference type="PIRSF" id="PIRSF028729">
    <property type="entry name" value="E3_ubiquit_lig_SCF_Skp"/>
    <property type="match status" value="1"/>
</dbReference>
<sequence>MAADGEKMILLISSDGEKFELPEAAAILSKTLGNMIEDDCATDGIPLVNVASNILAKVVEYCNKHAATEAGGEEELRKFDAEFVNIDKNKLFELIMAANFLNVPCLLELTCQHAADLIKDMMPEQVREIFGIENDFTPEEEAEVRKEYAWAYEI</sequence>
<dbReference type="Gramene" id="OPUNC09G02540.1">
    <property type="protein sequence ID" value="OPUNC09G02540.1"/>
    <property type="gene ID" value="OPUNC09G02540"/>
</dbReference>
<reference evidence="10" key="2">
    <citation type="submission" date="2018-05" db="EMBL/GenBank/DDBJ databases">
        <title>OpunRS2 (Oryza punctata Reference Sequence Version 2).</title>
        <authorList>
            <person name="Zhang J."/>
            <person name="Kudrna D."/>
            <person name="Lee S."/>
            <person name="Talag J."/>
            <person name="Welchert J."/>
            <person name="Wing R.A."/>
        </authorList>
    </citation>
    <scope>NUCLEOTIDE SEQUENCE [LARGE SCALE GENOMIC DNA]</scope>
</reference>
<dbReference type="SUPFAM" id="SSF54695">
    <property type="entry name" value="POZ domain"/>
    <property type="match status" value="1"/>
</dbReference>
<evidence type="ECO:0000256" key="6">
    <source>
        <dbReference type="ARBA" id="ARBA00054396"/>
    </source>
</evidence>
<protein>
    <recommendedName>
        <fullName evidence="7">SKP1-like protein</fullName>
    </recommendedName>
</protein>
<evidence type="ECO:0000259" key="9">
    <source>
        <dbReference type="Pfam" id="PF03931"/>
    </source>
</evidence>
<dbReference type="Proteomes" id="UP000026962">
    <property type="component" value="Chromosome 9"/>
</dbReference>
<evidence type="ECO:0000256" key="7">
    <source>
        <dbReference type="PIRNR" id="PIRNR028729"/>
    </source>
</evidence>
<comment type="pathway">
    <text evidence="2 7">Protein modification; protein ubiquitination.</text>
</comment>
<dbReference type="Pfam" id="PF03931">
    <property type="entry name" value="Skp1_POZ"/>
    <property type="match status" value="1"/>
</dbReference>
<evidence type="ECO:0000313" key="10">
    <source>
        <dbReference type="EnsemblPlants" id="OPUNC09G02540.1"/>
    </source>
</evidence>
<evidence type="ECO:0000256" key="1">
    <source>
        <dbReference type="ARBA" id="ARBA00004123"/>
    </source>
</evidence>
<dbReference type="CDD" id="cd18322">
    <property type="entry name" value="BTB_POZ_SKP1"/>
    <property type="match status" value="1"/>
</dbReference>
<evidence type="ECO:0000259" key="8">
    <source>
        <dbReference type="Pfam" id="PF01466"/>
    </source>
</evidence>
<evidence type="ECO:0000256" key="3">
    <source>
        <dbReference type="ARBA" id="ARBA00009993"/>
    </source>
</evidence>
<evidence type="ECO:0000256" key="5">
    <source>
        <dbReference type="ARBA" id="ARBA00023242"/>
    </source>
</evidence>
<evidence type="ECO:0000256" key="2">
    <source>
        <dbReference type="ARBA" id="ARBA00004906"/>
    </source>
</evidence>
<dbReference type="InterPro" id="IPR036296">
    <property type="entry name" value="SKP1-like_dim_sf"/>
</dbReference>
<evidence type="ECO:0000256" key="4">
    <source>
        <dbReference type="ARBA" id="ARBA00022786"/>
    </source>
</evidence>
<reference evidence="10" key="1">
    <citation type="submission" date="2015-04" db="UniProtKB">
        <authorList>
            <consortium name="EnsemblPlants"/>
        </authorList>
    </citation>
    <scope>IDENTIFICATION</scope>
</reference>
<dbReference type="HOGENOM" id="CLU_059252_5_0_1"/>